<comment type="caution">
    <text evidence="1">The sequence shown here is derived from an EMBL/GenBank/DDBJ whole genome shotgun (WGS) entry which is preliminary data.</text>
</comment>
<evidence type="ECO:0000313" key="1">
    <source>
        <dbReference type="EMBL" id="KAI0085507.1"/>
    </source>
</evidence>
<accession>A0ACB8TTX4</accession>
<dbReference type="EMBL" id="MU274930">
    <property type="protein sequence ID" value="KAI0085507.1"/>
    <property type="molecule type" value="Genomic_DNA"/>
</dbReference>
<dbReference type="Proteomes" id="UP001055072">
    <property type="component" value="Unassembled WGS sequence"/>
</dbReference>
<gene>
    <name evidence="1" type="ORF">BDY19DRAFT_965372</name>
</gene>
<keyword evidence="2" id="KW-1185">Reference proteome</keyword>
<evidence type="ECO:0000313" key="2">
    <source>
        <dbReference type="Proteomes" id="UP001055072"/>
    </source>
</evidence>
<proteinExistence type="predicted"/>
<reference evidence="1" key="1">
    <citation type="journal article" date="2021" name="Environ. Microbiol.">
        <title>Gene family expansions and transcriptome signatures uncover fungal adaptations to wood decay.</title>
        <authorList>
            <person name="Hage H."/>
            <person name="Miyauchi S."/>
            <person name="Viragh M."/>
            <person name="Drula E."/>
            <person name="Min B."/>
            <person name="Chaduli D."/>
            <person name="Navarro D."/>
            <person name="Favel A."/>
            <person name="Norest M."/>
            <person name="Lesage-Meessen L."/>
            <person name="Balint B."/>
            <person name="Merenyi Z."/>
            <person name="de Eugenio L."/>
            <person name="Morin E."/>
            <person name="Martinez A.T."/>
            <person name="Baldrian P."/>
            <person name="Stursova M."/>
            <person name="Martinez M.J."/>
            <person name="Novotny C."/>
            <person name="Magnuson J.K."/>
            <person name="Spatafora J.W."/>
            <person name="Maurice S."/>
            <person name="Pangilinan J."/>
            <person name="Andreopoulos W."/>
            <person name="LaButti K."/>
            <person name="Hundley H."/>
            <person name="Na H."/>
            <person name="Kuo A."/>
            <person name="Barry K."/>
            <person name="Lipzen A."/>
            <person name="Henrissat B."/>
            <person name="Riley R."/>
            <person name="Ahrendt S."/>
            <person name="Nagy L.G."/>
            <person name="Grigoriev I.V."/>
            <person name="Martin F."/>
            <person name="Rosso M.N."/>
        </authorList>
    </citation>
    <scope>NUCLEOTIDE SEQUENCE</scope>
    <source>
        <strain evidence="1">CBS 384.51</strain>
    </source>
</reference>
<sequence length="157" mass="17558">MSQSIPIPPLIPLPEETQNAVGDDKEDVFATLFSPATPRGSPTMRPVPDEPPEPSRHARTASVESDFGSFVSVPSTEDPLHQQEENGGLAPFTPVDNFEFFDKFTEDAKLATEKKKTDLLDELFQNDKDPTAFLRGVCTQLRYHLSFLNFKFGTSRR</sequence>
<organism evidence="1 2">
    <name type="scientific">Irpex rosettiformis</name>
    <dbReference type="NCBI Taxonomy" id="378272"/>
    <lineage>
        <taxon>Eukaryota</taxon>
        <taxon>Fungi</taxon>
        <taxon>Dikarya</taxon>
        <taxon>Basidiomycota</taxon>
        <taxon>Agaricomycotina</taxon>
        <taxon>Agaricomycetes</taxon>
        <taxon>Polyporales</taxon>
        <taxon>Irpicaceae</taxon>
        <taxon>Irpex</taxon>
    </lineage>
</organism>
<name>A0ACB8TTX4_9APHY</name>
<protein>
    <submittedName>
        <fullName evidence="1">Uncharacterized protein</fullName>
    </submittedName>
</protein>